<keyword evidence="2 3" id="KW-0687">Ribonucleoprotein</keyword>
<sequence length="101" mass="11185">MKKGIHPDTYRKVIFEDTASGARFLFGSTVPTAETAKWAKATKGGSPDQYGLGEDGKEYPKTTVEISSKSHPFYTGEDRTLDKAGRVERFKQRAAKKQGNK</sequence>
<dbReference type="Pfam" id="PF01197">
    <property type="entry name" value="Ribosomal_L31"/>
    <property type="match status" value="1"/>
</dbReference>
<dbReference type="AlphaFoldDB" id="A0A1F6DTP0"/>
<dbReference type="Gene3D" id="4.10.830.30">
    <property type="entry name" value="Ribosomal protein L31"/>
    <property type="match status" value="1"/>
</dbReference>
<dbReference type="NCBIfam" id="NF002462">
    <property type="entry name" value="PRK01678.1"/>
    <property type="match status" value="1"/>
</dbReference>
<name>A0A1F6DTP0_9BACT</name>
<reference evidence="4 5" key="1">
    <citation type="journal article" date="2016" name="Nat. Commun.">
        <title>Thousands of microbial genomes shed light on interconnected biogeochemical processes in an aquifer system.</title>
        <authorList>
            <person name="Anantharaman K."/>
            <person name="Brown C.T."/>
            <person name="Hug L.A."/>
            <person name="Sharon I."/>
            <person name="Castelle C.J."/>
            <person name="Probst A.J."/>
            <person name="Thomas B.C."/>
            <person name="Singh A."/>
            <person name="Wilkins M.J."/>
            <person name="Karaoz U."/>
            <person name="Brodie E.L."/>
            <person name="Williams K.H."/>
            <person name="Hubbard S.S."/>
            <person name="Banfield J.F."/>
        </authorList>
    </citation>
    <scope>NUCLEOTIDE SEQUENCE [LARGE SCALE GENOMIC DNA]</scope>
</reference>
<dbReference type="PANTHER" id="PTHR33280:SF1">
    <property type="entry name" value="LARGE RIBOSOMAL SUBUNIT PROTEIN BL31C"/>
    <property type="match status" value="1"/>
</dbReference>
<evidence type="ECO:0000256" key="1">
    <source>
        <dbReference type="ARBA" id="ARBA00022980"/>
    </source>
</evidence>
<accession>A0A1F6DTP0</accession>
<keyword evidence="1 3" id="KW-0689">Ribosomal protein</keyword>
<dbReference type="SUPFAM" id="SSF143800">
    <property type="entry name" value="L28p-like"/>
    <property type="match status" value="1"/>
</dbReference>
<dbReference type="InterPro" id="IPR034704">
    <property type="entry name" value="Ribosomal_bL28/bL31-like_sf"/>
</dbReference>
<dbReference type="InterPro" id="IPR042105">
    <property type="entry name" value="Ribosomal_bL31_sf"/>
</dbReference>
<dbReference type="EMBL" id="MFLJ01000014">
    <property type="protein sequence ID" value="OGG64697.1"/>
    <property type="molecule type" value="Genomic_DNA"/>
</dbReference>
<dbReference type="NCBIfam" id="TIGR00105">
    <property type="entry name" value="L31"/>
    <property type="match status" value="1"/>
</dbReference>
<dbReference type="PROSITE" id="PS01143">
    <property type="entry name" value="RIBOSOMAL_L31"/>
    <property type="match status" value="1"/>
</dbReference>
<comment type="similarity">
    <text evidence="3">Belongs to the bacterial ribosomal protein bL31 family. Type B subfamily.</text>
</comment>
<dbReference type="PANTHER" id="PTHR33280">
    <property type="entry name" value="50S RIBOSOMAL PROTEIN L31, CHLOROPLASTIC"/>
    <property type="match status" value="1"/>
</dbReference>
<dbReference type="GO" id="GO:0005840">
    <property type="term" value="C:ribosome"/>
    <property type="evidence" value="ECO:0007669"/>
    <property type="project" value="UniProtKB-KW"/>
</dbReference>
<dbReference type="GO" id="GO:1990904">
    <property type="term" value="C:ribonucleoprotein complex"/>
    <property type="evidence" value="ECO:0007669"/>
    <property type="project" value="UniProtKB-KW"/>
</dbReference>
<protein>
    <recommendedName>
        <fullName evidence="3">Large ribosomal subunit protein bL31B</fullName>
    </recommendedName>
</protein>
<comment type="subunit">
    <text evidence="3">Part of the 50S ribosomal subunit.</text>
</comment>
<comment type="caution">
    <text evidence="4">The sequence shown here is derived from an EMBL/GenBank/DDBJ whole genome shotgun (WGS) entry which is preliminary data.</text>
</comment>
<dbReference type="InterPro" id="IPR027493">
    <property type="entry name" value="Ribosomal_bL31_B"/>
</dbReference>
<proteinExistence type="inferred from homology"/>
<evidence type="ECO:0000313" key="4">
    <source>
        <dbReference type="EMBL" id="OGG64697.1"/>
    </source>
</evidence>
<evidence type="ECO:0000256" key="2">
    <source>
        <dbReference type="ARBA" id="ARBA00023274"/>
    </source>
</evidence>
<evidence type="ECO:0000313" key="5">
    <source>
        <dbReference type="Proteomes" id="UP000177232"/>
    </source>
</evidence>
<dbReference type="GO" id="GO:0003735">
    <property type="term" value="F:structural constituent of ribosome"/>
    <property type="evidence" value="ECO:0007669"/>
    <property type="project" value="InterPro"/>
</dbReference>
<dbReference type="STRING" id="1798496.A3C94_01665"/>
<dbReference type="HAMAP" id="MF_00502">
    <property type="entry name" value="Ribosomal_bL31_2"/>
    <property type="match status" value="1"/>
</dbReference>
<gene>
    <name evidence="3" type="primary">rpmE2</name>
    <name evidence="4" type="ORF">A3C94_01665</name>
</gene>
<dbReference type="GO" id="GO:0006412">
    <property type="term" value="P:translation"/>
    <property type="evidence" value="ECO:0007669"/>
    <property type="project" value="UniProtKB-UniRule"/>
</dbReference>
<dbReference type="InterPro" id="IPR002150">
    <property type="entry name" value="Ribosomal_bL31"/>
</dbReference>
<dbReference type="Proteomes" id="UP000177232">
    <property type="component" value="Unassembled WGS sequence"/>
</dbReference>
<organism evidence="4 5">
    <name type="scientific">Candidatus Kaiserbacteria bacterium RIFCSPHIGHO2_02_FULL_55_17</name>
    <dbReference type="NCBI Taxonomy" id="1798496"/>
    <lineage>
        <taxon>Bacteria</taxon>
        <taxon>Candidatus Kaiseribacteriota</taxon>
    </lineage>
</organism>
<evidence type="ECO:0000256" key="3">
    <source>
        <dbReference type="HAMAP-Rule" id="MF_00502"/>
    </source>
</evidence>